<sequence>MKSSVDYKINQSSIVDIKSDYNHRADTELVMKLTERKEMTEYLIKNETSPKFAMERVLRGADGEI</sequence>
<evidence type="ECO:0000313" key="1">
    <source>
        <dbReference type="EMBL" id="OAF65644.1"/>
    </source>
</evidence>
<reference evidence="1 2" key="1">
    <citation type="submission" date="2016-04" db="EMBL/GenBank/DDBJ databases">
        <title>The genome of Intoshia linei affirms orthonectids as highly simplified spiralians.</title>
        <authorList>
            <person name="Mikhailov K.V."/>
            <person name="Slusarev G.S."/>
            <person name="Nikitin M.A."/>
            <person name="Logacheva M.D."/>
            <person name="Penin A."/>
            <person name="Aleoshin V."/>
            <person name="Panchin Y.V."/>
        </authorList>
    </citation>
    <scope>NUCLEOTIDE SEQUENCE [LARGE SCALE GENOMIC DNA]</scope>
    <source>
        <strain evidence="1">Intl2013</strain>
        <tissue evidence="1">Whole animal</tissue>
    </source>
</reference>
<comment type="caution">
    <text evidence="1">The sequence shown here is derived from an EMBL/GenBank/DDBJ whole genome shotgun (WGS) entry which is preliminary data.</text>
</comment>
<protein>
    <submittedName>
        <fullName evidence="1">Uncharacterized protein</fullName>
    </submittedName>
</protein>
<gene>
    <name evidence="1" type="ORF">A3Q56_06651</name>
</gene>
<name>A0A177AWR6_9BILA</name>
<proteinExistence type="predicted"/>
<dbReference type="Proteomes" id="UP000078046">
    <property type="component" value="Unassembled WGS sequence"/>
</dbReference>
<dbReference type="AlphaFoldDB" id="A0A177AWR6"/>
<keyword evidence="2" id="KW-1185">Reference proteome</keyword>
<organism evidence="1 2">
    <name type="scientific">Intoshia linei</name>
    <dbReference type="NCBI Taxonomy" id="1819745"/>
    <lineage>
        <taxon>Eukaryota</taxon>
        <taxon>Metazoa</taxon>
        <taxon>Spiralia</taxon>
        <taxon>Lophotrochozoa</taxon>
        <taxon>Mesozoa</taxon>
        <taxon>Orthonectida</taxon>
        <taxon>Rhopaluridae</taxon>
        <taxon>Intoshia</taxon>
    </lineage>
</organism>
<evidence type="ECO:0000313" key="2">
    <source>
        <dbReference type="Proteomes" id="UP000078046"/>
    </source>
</evidence>
<dbReference type="EMBL" id="LWCA01001205">
    <property type="protein sequence ID" value="OAF65644.1"/>
    <property type="molecule type" value="Genomic_DNA"/>
</dbReference>
<accession>A0A177AWR6</accession>